<reference evidence="3 4" key="1">
    <citation type="submission" date="2019-02" db="EMBL/GenBank/DDBJ databases">
        <title>Genomic Encyclopedia of Type Strains, Phase IV (KMG-IV): sequencing the most valuable type-strain genomes for metagenomic binning, comparative biology and taxonomic classification.</title>
        <authorList>
            <person name="Goeker M."/>
        </authorList>
    </citation>
    <scope>NUCLEOTIDE SEQUENCE [LARGE SCALE GENOMIC DNA]</scope>
    <source>
        <strain evidence="3 4">DSM 45622</strain>
    </source>
</reference>
<dbReference type="Proteomes" id="UP000293638">
    <property type="component" value="Unassembled WGS sequence"/>
</dbReference>
<gene>
    <name evidence="3" type="ORF">EV189_1292</name>
</gene>
<dbReference type="SUPFAM" id="SSF53067">
    <property type="entry name" value="Actin-like ATPase domain"/>
    <property type="match status" value="1"/>
</dbReference>
<dbReference type="Pfam" id="PF12802">
    <property type="entry name" value="MarR_2"/>
    <property type="match status" value="1"/>
</dbReference>
<evidence type="ECO:0000313" key="3">
    <source>
        <dbReference type="EMBL" id="RZS89525.1"/>
    </source>
</evidence>
<dbReference type="CDD" id="cd00090">
    <property type="entry name" value="HTH_ARSR"/>
    <property type="match status" value="1"/>
</dbReference>
<proteinExistence type="inferred from homology"/>
<protein>
    <submittedName>
        <fullName evidence="3">MarR family transcriptional regulator</fullName>
    </submittedName>
</protein>
<dbReference type="GO" id="GO:0003700">
    <property type="term" value="F:DNA-binding transcription factor activity"/>
    <property type="evidence" value="ECO:0007669"/>
    <property type="project" value="InterPro"/>
</dbReference>
<dbReference type="InterPro" id="IPR043129">
    <property type="entry name" value="ATPase_NBD"/>
</dbReference>
<dbReference type="PANTHER" id="PTHR18964:SF173">
    <property type="entry name" value="GLUCOKINASE"/>
    <property type="match status" value="1"/>
</dbReference>
<dbReference type="Gene3D" id="1.10.10.10">
    <property type="entry name" value="Winged helix-like DNA-binding domain superfamily/Winged helix DNA-binding domain"/>
    <property type="match status" value="1"/>
</dbReference>
<dbReference type="PANTHER" id="PTHR18964">
    <property type="entry name" value="ROK (REPRESSOR, ORF, KINASE) FAMILY"/>
    <property type="match status" value="1"/>
</dbReference>
<dbReference type="RefSeq" id="WP_130492899.1">
    <property type="nucleotide sequence ID" value="NZ_SGXD01000002.1"/>
</dbReference>
<dbReference type="InterPro" id="IPR000600">
    <property type="entry name" value="ROK"/>
</dbReference>
<name>A0A4Q7NRC0_9ACTN</name>
<dbReference type="InterPro" id="IPR049874">
    <property type="entry name" value="ROK_cs"/>
</dbReference>
<dbReference type="InterPro" id="IPR000835">
    <property type="entry name" value="HTH_MarR-typ"/>
</dbReference>
<dbReference type="Gene3D" id="3.30.420.40">
    <property type="match status" value="2"/>
</dbReference>
<feature type="domain" description="HTH marR-type" evidence="2">
    <location>
        <begin position="13"/>
        <end position="67"/>
    </location>
</feature>
<organism evidence="3 4">
    <name type="scientific">Motilibacter rhizosphaerae</name>
    <dbReference type="NCBI Taxonomy" id="598652"/>
    <lineage>
        <taxon>Bacteria</taxon>
        <taxon>Bacillati</taxon>
        <taxon>Actinomycetota</taxon>
        <taxon>Actinomycetes</taxon>
        <taxon>Motilibacterales</taxon>
        <taxon>Motilibacteraceae</taxon>
        <taxon>Motilibacter</taxon>
    </lineage>
</organism>
<dbReference type="InterPro" id="IPR036388">
    <property type="entry name" value="WH-like_DNA-bd_sf"/>
</dbReference>
<evidence type="ECO:0000313" key="4">
    <source>
        <dbReference type="Proteomes" id="UP000293638"/>
    </source>
</evidence>
<comment type="similarity">
    <text evidence="1">Belongs to the ROK (NagC/XylR) family.</text>
</comment>
<dbReference type="Pfam" id="PF00480">
    <property type="entry name" value="ROK"/>
    <property type="match status" value="1"/>
</dbReference>
<dbReference type="AlphaFoldDB" id="A0A4Q7NRC0"/>
<comment type="caution">
    <text evidence="3">The sequence shown here is derived from an EMBL/GenBank/DDBJ whole genome shotgun (WGS) entry which is preliminary data.</text>
</comment>
<keyword evidence="4" id="KW-1185">Reference proteome</keyword>
<dbReference type="OrthoDB" id="5174513at2"/>
<dbReference type="InterPro" id="IPR036390">
    <property type="entry name" value="WH_DNA-bd_sf"/>
</dbReference>
<dbReference type="PROSITE" id="PS01125">
    <property type="entry name" value="ROK"/>
    <property type="match status" value="1"/>
</dbReference>
<dbReference type="EMBL" id="SGXD01000002">
    <property type="protein sequence ID" value="RZS89525.1"/>
    <property type="molecule type" value="Genomic_DNA"/>
</dbReference>
<dbReference type="SUPFAM" id="SSF46785">
    <property type="entry name" value="Winged helix' DNA-binding domain"/>
    <property type="match status" value="1"/>
</dbReference>
<sequence length="385" mass="39602">MPGSQASLREANRARTLAVLRRLGPLTQVEVARATGLSPATVSNIVKELSASGVLQVERTTSSGGRRASRVSLSRSLGVAVGVDFGHRHLSVAVGDLAHEVLGERRVPLPAEHRWEEGLDLAAGLVEELVREAGGPDGAVLAVGLGLPGPVDADVRGVGSPTLLPGWVGVDVVAEMSRRTGAPVHVDNDANLGALAEWHWGAARGQDDVVYLKLAHGVGAGLVIGGRLFRGRRGTAGEFGHTTIDEAGRICRCGGRGCLETYVRAGVLVDMLRASHGPVTLAEVVQGARDGDPGCRRVVSDAGRHVGVALASLCNLLDPERVVVGGELATAGDVLLDPLREVVHRVAIHTGGGGVEVVAAELGERAEVLGALALALEQSAGVPVG</sequence>
<accession>A0A4Q7NRC0</accession>
<dbReference type="InterPro" id="IPR011991">
    <property type="entry name" value="ArsR-like_HTH"/>
</dbReference>
<evidence type="ECO:0000256" key="1">
    <source>
        <dbReference type="ARBA" id="ARBA00006479"/>
    </source>
</evidence>
<evidence type="ECO:0000259" key="2">
    <source>
        <dbReference type="Pfam" id="PF12802"/>
    </source>
</evidence>